<sequence length="318" mass="36353">MLFLLLPTTNYLSSPGQILTTMTLPPYRHDSLQLRTVIENVDDFEEAIRCNQTVAWLEAFLEYWFRRWPVQQAKGKNREVAIAEEKLRVYQAFADNTTYARATKERERLLAWGNCPNSHNLSVYKRIKHIRLDLSAFKSSTAYTSRRDVHCMLIMDMSSEGLYWSMDFVPRASERAFQRFNKALYCPHSSSLVSESEVLAALRQSRPSLELLHVAVDEVAVDSRREFSPCVVEGVEGRHGTGIWRKVHQSFKVGSTKFNVVQKEHVLAVIETFILPAIFGFPTQDGSTKERDLSTDLLALWASAFSAAVKYIALRPIV</sequence>
<comment type="caution">
    <text evidence="1">The sequence shown here is derived from an EMBL/GenBank/DDBJ whole genome shotgun (WGS) entry which is preliminary data.</text>
</comment>
<reference evidence="1 2" key="1">
    <citation type="submission" date="2020-07" db="EMBL/GenBank/DDBJ databases">
        <title>Comparative genomics of pyrophilous fungi reveals a link between fire events and developmental genes.</title>
        <authorList>
            <consortium name="DOE Joint Genome Institute"/>
            <person name="Steindorff A.S."/>
            <person name="Carver A."/>
            <person name="Calhoun S."/>
            <person name="Stillman K."/>
            <person name="Liu H."/>
            <person name="Lipzen A."/>
            <person name="Pangilinan J."/>
            <person name="Labutti K."/>
            <person name="Bruns T.D."/>
            <person name="Grigoriev I.V."/>
        </authorList>
    </citation>
    <scope>NUCLEOTIDE SEQUENCE [LARGE SCALE GENOMIC DNA]</scope>
    <source>
        <strain evidence="1 2">CBS 144469</strain>
    </source>
</reference>
<dbReference type="EMBL" id="JACGCI010000038">
    <property type="protein sequence ID" value="KAF6753732.1"/>
    <property type="molecule type" value="Genomic_DNA"/>
</dbReference>
<dbReference type="AlphaFoldDB" id="A0A8H6HWS4"/>
<proteinExistence type="predicted"/>
<protein>
    <submittedName>
        <fullName evidence="1">Uncharacterized protein</fullName>
    </submittedName>
</protein>
<name>A0A8H6HWS4_9AGAR</name>
<evidence type="ECO:0000313" key="2">
    <source>
        <dbReference type="Proteomes" id="UP000521943"/>
    </source>
</evidence>
<accession>A0A8H6HWS4</accession>
<evidence type="ECO:0000313" key="1">
    <source>
        <dbReference type="EMBL" id="KAF6753732.1"/>
    </source>
</evidence>
<dbReference type="Proteomes" id="UP000521943">
    <property type="component" value="Unassembled WGS sequence"/>
</dbReference>
<keyword evidence="2" id="KW-1185">Reference proteome</keyword>
<gene>
    <name evidence="1" type="ORF">DFP72DRAFT_848993</name>
</gene>
<organism evidence="1 2">
    <name type="scientific">Ephemerocybe angulata</name>
    <dbReference type="NCBI Taxonomy" id="980116"/>
    <lineage>
        <taxon>Eukaryota</taxon>
        <taxon>Fungi</taxon>
        <taxon>Dikarya</taxon>
        <taxon>Basidiomycota</taxon>
        <taxon>Agaricomycotina</taxon>
        <taxon>Agaricomycetes</taxon>
        <taxon>Agaricomycetidae</taxon>
        <taxon>Agaricales</taxon>
        <taxon>Agaricineae</taxon>
        <taxon>Psathyrellaceae</taxon>
        <taxon>Ephemerocybe</taxon>
    </lineage>
</organism>